<keyword evidence="3" id="KW-1185">Reference proteome</keyword>
<evidence type="ECO:0000256" key="1">
    <source>
        <dbReference type="SAM" id="MobiDB-lite"/>
    </source>
</evidence>
<evidence type="ECO:0000313" key="2">
    <source>
        <dbReference type="EMBL" id="GGR13678.1"/>
    </source>
</evidence>
<feature type="compositionally biased region" description="Low complexity" evidence="1">
    <location>
        <begin position="1"/>
        <end position="28"/>
    </location>
</feature>
<feature type="region of interest" description="Disordered" evidence="1">
    <location>
        <begin position="1"/>
        <end position="112"/>
    </location>
</feature>
<reference evidence="2" key="1">
    <citation type="journal article" date="2014" name="Int. J. Syst. Evol. Microbiol.">
        <title>Complete genome sequence of Corynebacterium casei LMG S-19264T (=DSM 44701T), isolated from a smear-ripened cheese.</title>
        <authorList>
            <consortium name="US DOE Joint Genome Institute (JGI-PGF)"/>
            <person name="Walter F."/>
            <person name="Albersmeier A."/>
            <person name="Kalinowski J."/>
            <person name="Ruckert C."/>
        </authorList>
    </citation>
    <scope>NUCLEOTIDE SEQUENCE</scope>
    <source>
        <strain evidence="2">JCM 4346</strain>
    </source>
</reference>
<reference evidence="2" key="2">
    <citation type="submission" date="2020-09" db="EMBL/GenBank/DDBJ databases">
        <authorList>
            <person name="Sun Q."/>
            <person name="Ohkuma M."/>
        </authorList>
    </citation>
    <scope>NUCLEOTIDE SEQUENCE</scope>
    <source>
        <strain evidence="2">JCM 4346</strain>
    </source>
</reference>
<proteinExistence type="predicted"/>
<evidence type="ECO:0000313" key="3">
    <source>
        <dbReference type="Proteomes" id="UP000658320"/>
    </source>
</evidence>
<gene>
    <name evidence="2" type="ORF">GCM10010251_32550</name>
</gene>
<comment type="caution">
    <text evidence="2">The sequence shown here is derived from an EMBL/GenBank/DDBJ whole genome shotgun (WGS) entry which is preliminary data.</text>
</comment>
<protein>
    <submittedName>
        <fullName evidence="2">Uncharacterized protein</fullName>
    </submittedName>
</protein>
<organism evidence="2 3">
    <name type="scientific">Streptomyces aurantiogriseus</name>
    <dbReference type="NCBI Taxonomy" id="66870"/>
    <lineage>
        <taxon>Bacteria</taxon>
        <taxon>Bacillati</taxon>
        <taxon>Actinomycetota</taxon>
        <taxon>Actinomycetes</taxon>
        <taxon>Kitasatosporales</taxon>
        <taxon>Streptomycetaceae</taxon>
        <taxon>Streptomyces</taxon>
    </lineage>
</organism>
<dbReference type="EMBL" id="BMSX01000006">
    <property type="protein sequence ID" value="GGR13678.1"/>
    <property type="molecule type" value="Genomic_DNA"/>
</dbReference>
<dbReference type="Proteomes" id="UP000658320">
    <property type="component" value="Unassembled WGS sequence"/>
</dbReference>
<name>A0A918F9E0_9ACTN</name>
<accession>A0A918F9E0</accession>
<dbReference type="AlphaFoldDB" id="A0A918F9E0"/>
<sequence>MADVSGSVADVSGSLDDVSGSVVDVSSGVAGGGAGVAWRSTDSSLSGRGRPLPPLSTTVSPRIEATPAPAGRKGLVTDGMRPSGRVPPRHPLCFPGRRRRPGRGWVTVSGGP</sequence>